<dbReference type="GO" id="GO:0022857">
    <property type="term" value="F:transmembrane transporter activity"/>
    <property type="evidence" value="ECO:0007669"/>
    <property type="project" value="InterPro"/>
</dbReference>
<organism evidence="7 8">
    <name type="scientific">Aegilops tauschii subsp. strangulata</name>
    <name type="common">Goatgrass</name>
    <dbReference type="NCBI Taxonomy" id="200361"/>
    <lineage>
        <taxon>Eukaryota</taxon>
        <taxon>Viridiplantae</taxon>
        <taxon>Streptophyta</taxon>
        <taxon>Embryophyta</taxon>
        <taxon>Tracheophyta</taxon>
        <taxon>Spermatophyta</taxon>
        <taxon>Magnoliopsida</taxon>
        <taxon>Liliopsida</taxon>
        <taxon>Poales</taxon>
        <taxon>Poaceae</taxon>
        <taxon>BOP clade</taxon>
        <taxon>Pooideae</taxon>
        <taxon>Triticodae</taxon>
        <taxon>Triticeae</taxon>
        <taxon>Triticinae</taxon>
        <taxon>Aegilops</taxon>
    </lineage>
</organism>
<dbReference type="InterPro" id="IPR030184">
    <property type="entry name" value="WAT1-related"/>
</dbReference>
<feature type="region of interest" description="Disordered" evidence="5">
    <location>
        <begin position="264"/>
        <end position="312"/>
    </location>
</feature>
<dbReference type="EnsemblPlants" id="AET5Gv20532500.3">
    <property type="protein sequence ID" value="AET5Gv20532500.3"/>
    <property type="gene ID" value="AET5Gv20532500"/>
</dbReference>
<evidence type="ECO:0000256" key="4">
    <source>
        <dbReference type="ARBA" id="ARBA00023136"/>
    </source>
</evidence>
<evidence type="ECO:0000256" key="6">
    <source>
        <dbReference type="SAM" id="Phobius"/>
    </source>
</evidence>
<evidence type="ECO:0000256" key="2">
    <source>
        <dbReference type="ARBA" id="ARBA00022692"/>
    </source>
</evidence>
<dbReference type="Gramene" id="AET5Gv20532500.3">
    <property type="protein sequence ID" value="AET5Gv20532500.3"/>
    <property type="gene ID" value="AET5Gv20532500"/>
</dbReference>
<keyword evidence="8" id="KW-1185">Reference proteome</keyword>
<dbReference type="AlphaFoldDB" id="A0A453KW98"/>
<feature type="transmembrane region" description="Helical" evidence="6">
    <location>
        <begin position="124"/>
        <end position="144"/>
    </location>
</feature>
<keyword evidence="4 6" id="KW-0472">Membrane</keyword>
<sequence>KEIVCIGTTGFALVFLASLVGATANQYMYYQGIYLGSSSMATAMTNLIPAITFVLATSVGLESVEIRKPRSLAKIFGTAVCVGGAMVMTFLKGPKLLHDSLGVGGAGLDLDDLLLLNSPASRNWVMGALFLVGSSSCWSLWLIIQVPICKSYVDPLTLSAWMCFLSTAQMALLNSFVLPDLDAWKINSLFELMGCIFAGRGWVRRDVLPAVVVHNGEGPSLLGHVQPPLHRRHHRARHRHPPRTATHRKLVGCIRRRRRAVHCAVGQSRGRQDPAGGGARRRSGEDMVGLAAPRRGKYDHRAAPSGRQPDREVARGSTILEWPVVFPSSWSHVFL</sequence>
<evidence type="ECO:0008006" key="9">
    <source>
        <dbReference type="Google" id="ProtNLM"/>
    </source>
</evidence>
<feature type="transmembrane region" description="Helical" evidence="6">
    <location>
        <begin position="73"/>
        <end position="91"/>
    </location>
</feature>
<name>A0A453KW98_AEGTS</name>
<dbReference type="Proteomes" id="UP000015105">
    <property type="component" value="Chromosome 5D"/>
</dbReference>
<reference evidence="8" key="1">
    <citation type="journal article" date="2014" name="Science">
        <title>Ancient hybridizations among the ancestral genomes of bread wheat.</title>
        <authorList>
            <consortium name="International Wheat Genome Sequencing Consortium,"/>
            <person name="Marcussen T."/>
            <person name="Sandve S.R."/>
            <person name="Heier L."/>
            <person name="Spannagl M."/>
            <person name="Pfeifer M."/>
            <person name="Jakobsen K.S."/>
            <person name="Wulff B.B."/>
            <person name="Steuernagel B."/>
            <person name="Mayer K.F."/>
            <person name="Olsen O.A."/>
        </authorList>
    </citation>
    <scope>NUCLEOTIDE SEQUENCE [LARGE SCALE GENOMIC DNA]</scope>
    <source>
        <strain evidence="8">cv. AL8/78</strain>
    </source>
</reference>
<reference evidence="7" key="4">
    <citation type="submission" date="2019-03" db="UniProtKB">
        <authorList>
            <consortium name="EnsemblPlants"/>
        </authorList>
    </citation>
    <scope>IDENTIFICATION</scope>
</reference>
<feature type="transmembrane region" description="Helical" evidence="6">
    <location>
        <begin position="40"/>
        <end position="61"/>
    </location>
</feature>
<reference evidence="8" key="2">
    <citation type="journal article" date="2017" name="Nat. Plants">
        <title>The Aegilops tauschii genome reveals multiple impacts of transposons.</title>
        <authorList>
            <person name="Zhao G."/>
            <person name="Zou C."/>
            <person name="Li K."/>
            <person name="Wang K."/>
            <person name="Li T."/>
            <person name="Gao L."/>
            <person name="Zhang X."/>
            <person name="Wang H."/>
            <person name="Yang Z."/>
            <person name="Liu X."/>
            <person name="Jiang W."/>
            <person name="Mao L."/>
            <person name="Kong X."/>
            <person name="Jiao Y."/>
            <person name="Jia J."/>
        </authorList>
    </citation>
    <scope>NUCLEOTIDE SEQUENCE [LARGE SCALE GENOMIC DNA]</scope>
    <source>
        <strain evidence="8">cv. AL8/78</strain>
    </source>
</reference>
<accession>A0A453KW98</accession>
<comment type="subcellular location">
    <subcellularLocation>
        <location evidence="1">Membrane</location>
        <topology evidence="1">Multi-pass membrane protein</topology>
    </subcellularLocation>
</comment>
<protein>
    <recommendedName>
        <fullName evidence="9">WAT1-related protein</fullName>
    </recommendedName>
</protein>
<dbReference type="GO" id="GO:0016020">
    <property type="term" value="C:membrane"/>
    <property type="evidence" value="ECO:0007669"/>
    <property type="project" value="InterPro"/>
</dbReference>
<keyword evidence="3 6" id="KW-1133">Transmembrane helix</keyword>
<keyword evidence="2 6" id="KW-0812">Transmembrane</keyword>
<dbReference type="SUPFAM" id="SSF103481">
    <property type="entry name" value="Multidrug resistance efflux transporter EmrE"/>
    <property type="match status" value="1"/>
</dbReference>
<dbReference type="PANTHER" id="PTHR31218">
    <property type="entry name" value="WAT1-RELATED PROTEIN"/>
    <property type="match status" value="1"/>
</dbReference>
<feature type="transmembrane region" description="Helical" evidence="6">
    <location>
        <begin position="156"/>
        <end position="178"/>
    </location>
</feature>
<dbReference type="InterPro" id="IPR037185">
    <property type="entry name" value="EmrE-like"/>
</dbReference>
<reference evidence="7" key="5">
    <citation type="journal article" date="2021" name="G3 (Bethesda)">
        <title>Aegilops tauschii genome assembly Aet v5.0 features greater sequence contiguity and improved annotation.</title>
        <authorList>
            <person name="Wang L."/>
            <person name="Zhu T."/>
            <person name="Rodriguez J.C."/>
            <person name="Deal K.R."/>
            <person name="Dubcovsky J."/>
            <person name="McGuire P.E."/>
            <person name="Lux T."/>
            <person name="Spannagl M."/>
            <person name="Mayer K.F.X."/>
            <person name="Baldrich P."/>
            <person name="Meyers B.C."/>
            <person name="Huo N."/>
            <person name="Gu Y.Q."/>
            <person name="Zhou H."/>
            <person name="Devos K.M."/>
            <person name="Bennetzen J.L."/>
            <person name="Unver T."/>
            <person name="Budak H."/>
            <person name="Gulick P.J."/>
            <person name="Galiba G."/>
            <person name="Kalapos B."/>
            <person name="Nelson D.R."/>
            <person name="Li P."/>
            <person name="You F.M."/>
            <person name="Luo M.C."/>
            <person name="Dvorak J."/>
        </authorList>
    </citation>
    <scope>NUCLEOTIDE SEQUENCE [LARGE SCALE GENOMIC DNA]</scope>
    <source>
        <strain evidence="7">cv. AL8/78</strain>
    </source>
</reference>
<evidence type="ECO:0000256" key="1">
    <source>
        <dbReference type="ARBA" id="ARBA00004141"/>
    </source>
</evidence>
<reference evidence="7" key="3">
    <citation type="journal article" date="2017" name="Nature">
        <title>Genome sequence of the progenitor of the wheat D genome Aegilops tauschii.</title>
        <authorList>
            <person name="Luo M.C."/>
            <person name="Gu Y.Q."/>
            <person name="Puiu D."/>
            <person name="Wang H."/>
            <person name="Twardziok S.O."/>
            <person name="Deal K.R."/>
            <person name="Huo N."/>
            <person name="Zhu T."/>
            <person name="Wang L."/>
            <person name="Wang Y."/>
            <person name="McGuire P.E."/>
            <person name="Liu S."/>
            <person name="Long H."/>
            <person name="Ramasamy R.K."/>
            <person name="Rodriguez J.C."/>
            <person name="Van S.L."/>
            <person name="Yuan L."/>
            <person name="Wang Z."/>
            <person name="Xia Z."/>
            <person name="Xiao L."/>
            <person name="Anderson O.D."/>
            <person name="Ouyang S."/>
            <person name="Liang Y."/>
            <person name="Zimin A.V."/>
            <person name="Pertea G."/>
            <person name="Qi P."/>
            <person name="Bennetzen J.L."/>
            <person name="Dai X."/>
            <person name="Dawson M.W."/>
            <person name="Muller H.G."/>
            <person name="Kugler K."/>
            <person name="Rivarola-Duarte L."/>
            <person name="Spannagl M."/>
            <person name="Mayer K.F.X."/>
            <person name="Lu F.H."/>
            <person name="Bevan M.W."/>
            <person name="Leroy P."/>
            <person name="Li P."/>
            <person name="You F.M."/>
            <person name="Sun Q."/>
            <person name="Liu Z."/>
            <person name="Lyons E."/>
            <person name="Wicker T."/>
            <person name="Salzberg S.L."/>
            <person name="Devos K.M."/>
            <person name="Dvorak J."/>
        </authorList>
    </citation>
    <scope>NUCLEOTIDE SEQUENCE [LARGE SCALE GENOMIC DNA]</scope>
    <source>
        <strain evidence="7">cv. AL8/78</strain>
    </source>
</reference>
<evidence type="ECO:0000313" key="7">
    <source>
        <dbReference type="EnsemblPlants" id="AET5Gv20532500.3"/>
    </source>
</evidence>
<evidence type="ECO:0000256" key="3">
    <source>
        <dbReference type="ARBA" id="ARBA00022989"/>
    </source>
</evidence>
<proteinExistence type="predicted"/>
<evidence type="ECO:0000256" key="5">
    <source>
        <dbReference type="SAM" id="MobiDB-lite"/>
    </source>
</evidence>
<evidence type="ECO:0000313" key="8">
    <source>
        <dbReference type="Proteomes" id="UP000015105"/>
    </source>
</evidence>